<dbReference type="AlphaFoldDB" id="A0A3P8A433"/>
<dbReference type="Proteomes" id="UP000277204">
    <property type="component" value="Unassembled WGS sequence"/>
</dbReference>
<dbReference type="EMBL" id="UZAI01005599">
    <property type="protein sequence ID" value="VDO91254.1"/>
    <property type="molecule type" value="Genomic_DNA"/>
</dbReference>
<name>A0A3P8A433_9TREM</name>
<accession>A0A3P8A433</accession>
<evidence type="ECO:0000313" key="2">
    <source>
        <dbReference type="Proteomes" id="UP000277204"/>
    </source>
</evidence>
<protein>
    <submittedName>
        <fullName evidence="1">Uncharacterized protein</fullName>
    </submittedName>
</protein>
<organism evidence="1 2">
    <name type="scientific">Schistosoma margrebowiei</name>
    <dbReference type="NCBI Taxonomy" id="48269"/>
    <lineage>
        <taxon>Eukaryota</taxon>
        <taxon>Metazoa</taxon>
        <taxon>Spiralia</taxon>
        <taxon>Lophotrochozoa</taxon>
        <taxon>Platyhelminthes</taxon>
        <taxon>Trematoda</taxon>
        <taxon>Digenea</taxon>
        <taxon>Strigeidida</taxon>
        <taxon>Schistosomatoidea</taxon>
        <taxon>Schistosomatidae</taxon>
        <taxon>Schistosoma</taxon>
    </lineage>
</organism>
<reference evidence="1 2" key="1">
    <citation type="submission" date="2018-11" db="EMBL/GenBank/DDBJ databases">
        <authorList>
            <consortium name="Pathogen Informatics"/>
        </authorList>
    </citation>
    <scope>NUCLEOTIDE SEQUENCE [LARGE SCALE GENOMIC DNA]</scope>
    <source>
        <strain evidence="1 2">Zambia</strain>
    </source>
</reference>
<sequence length="54" mass="6541">MQLSDFVCHFLFYRYLELVDWVTSPQTLHHRQVSCLLTLPLIRYPLRLLHQSVI</sequence>
<evidence type="ECO:0000313" key="1">
    <source>
        <dbReference type="EMBL" id="VDO91254.1"/>
    </source>
</evidence>
<proteinExistence type="predicted"/>
<keyword evidence="2" id="KW-1185">Reference proteome</keyword>
<gene>
    <name evidence="1" type="ORF">SMRZ_LOCUS10651</name>
</gene>